<organism evidence="2 3">
    <name type="scientific">Sphagnurus paluster</name>
    <dbReference type="NCBI Taxonomy" id="117069"/>
    <lineage>
        <taxon>Eukaryota</taxon>
        <taxon>Fungi</taxon>
        <taxon>Dikarya</taxon>
        <taxon>Basidiomycota</taxon>
        <taxon>Agaricomycotina</taxon>
        <taxon>Agaricomycetes</taxon>
        <taxon>Agaricomycetidae</taxon>
        <taxon>Agaricales</taxon>
        <taxon>Tricholomatineae</taxon>
        <taxon>Lyophyllaceae</taxon>
        <taxon>Sphagnurus</taxon>
    </lineage>
</organism>
<gene>
    <name evidence="2" type="ORF">H0H81_000820</name>
</gene>
<keyword evidence="3" id="KW-1185">Reference proteome</keyword>
<reference evidence="2" key="2">
    <citation type="submission" date="2021-10" db="EMBL/GenBank/DDBJ databases">
        <title>Phylogenomics reveals ancestral predisposition of the termite-cultivated fungus Termitomyces towards a domesticated lifestyle.</title>
        <authorList>
            <person name="Auxier B."/>
            <person name="Grum-Grzhimaylo A."/>
            <person name="Cardenas M.E."/>
            <person name="Lodge J.D."/>
            <person name="Laessoe T."/>
            <person name="Pedersen O."/>
            <person name="Smith M.E."/>
            <person name="Kuyper T.W."/>
            <person name="Franco-Molano E.A."/>
            <person name="Baroni T.J."/>
            <person name="Aanen D.K."/>
        </authorList>
    </citation>
    <scope>NUCLEOTIDE SEQUENCE</scope>
    <source>
        <strain evidence="2">D49</strain>
    </source>
</reference>
<dbReference type="AlphaFoldDB" id="A0A9P7K6V6"/>
<accession>A0A9P7K6V6</accession>
<sequence>MLFHVRAASGTHDPHPSPPPSPKSNHLPLGVSSVANMFLKIRNVQDRSKSHHLESSSGPPQTHPMVTEHASGKSGPFELNETFVCTDAVNMHVLLGATRDRLLRYAKSLGANCLVDEQACTVYSTVLDPQRLVAVDMIKNIPGCMTILRRNDT</sequence>
<name>A0A9P7K6V6_9AGAR</name>
<evidence type="ECO:0000256" key="1">
    <source>
        <dbReference type="SAM" id="MobiDB-lite"/>
    </source>
</evidence>
<protein>
    <submittedName>
        <fullName evidence="2">Uncharacterized protein</fullName>
    </submittedName>
</protein>
<reference evidence="2" key="1">
    <citation type="submission" date="2021-02" db="EMBL/GenBank/DDBJ databases">
        <authorList>
            <person name="Nieuwenhuis M."/>
            <person name="Van De Peppel L.J.J."/>
        </authorList>
    </citation>
    <scope>NUCLEOTIDE SEQUENCE</scope>
    <source>
        <strain evidence="2">D49</strain>
    </source>
</reference>
<feature type="region of interest" description="Disordered" evidence="1">
    <location>
        <begin position="46"/>
        <end position="73"/>
    </location>
</feature>
<proteinExistence type="predicted"/>
<comment type="caution">
    <text evidence="2">The sequence shown here is derived from an EMBL/GenBank/DDBJ whole genome shotgun (WGS) entry which is preliminary data.</text>
</comment>
<evidence type="ECO:0000313" key="2">
    <source>
        <dbReference type="EMBL" id="KAG5638295.1"/>
    </source>
</evidence>
<dbReference type="EMBL" id="JABCKI010005770">
    <property type="protein sequence ID" value="KAG5638295.1"/>
    <property type="molecule type" value="Genomic_DNA"/>
</dbReference>
<dbReference type="Proteomes" id="UP000717328">
    <property type="component" value="Unassembled WGS sequence"/>
</dbReference>
<evidence type="ECO:0000313" key="3">
    <source>
        <dbReference type="Proteomes" id="UP000717328"/>
    </source>
</evidence>
<dbReference type="OrthoDB" id="3261081at2759"/>
<feature type="region of interest" description="Disordered" evidence="1">
    <location>
        <begin position="1"/>
        <end position="29"/>
    </location>
</feature>